<dbReference type="EMBL" id="CP002382">
    <property type="protein sequence ID" value="AEP08616.1"/>
    <property type="molecule type" value="Genomic_DNA"/>
</dbReference>
<dbReference type="SUPFAM" id="SSF47616">
    <property type="entry name" value="GST C-terminal domain-like"/>
    <property type="match status" value="1"/>
</dbReference>
<dbReference type="PANTHER" id="PTHR42673:SF4">
    <property type="entry name" value="MALEYLACETOACETATE ISOMERASE"/>
    <property type="match status" value="1"/>
</dbReference>
<dbReference type="Gene3D" id="3.40.30.10">
    <property type="entry name" value="Glutaredoxin"/>
    <property type="match status" value="1"/>
</dbReference>
<keyword evidence="4" id="KW-0413">Isomerase</keyword>
<dbReference type="GO" id="GO:0006749">
    <property type="term" value="P:glutathione metabolic process"/>
    <property type="evidence" value="ECO:0007669"/>
    <property type="project" value="TreeGrafter"/>
</dbReference>
<accession>G2KQ74</accession>
<organism evidence="4 5">
    <name type="scientific">Micavibrio aeruginosavorus (strain ARL-13)</name>
    <dbReference type="NCBI Taxonomy" id="856793"/>
    <lineage>
        <taxon>Bacteria</taxon>
        <taxon>Pseudomonadati</taxon>
        <taxon>Bdellovibrionota</taxon>
        <taxon>Bdellovibrionia</taxon>
        <taxon>Bdellovibrionales</taxon>
        <taxon>Pseudobdellovibrionaceae</taxon>
        <taxon>Micavibrio</taxon>
    </lineage>
</organism>
<dbReference type="GO" id="GO:0016034">
    <property type="term" value="F:maleylacetoacetate isomerase activity"/>
    <property type="evidence" value="ECO:0007669"/>
    <property type="project" value="UniProtKB-EC"/>
</dbReference>
<dbReference type="NCBIfam" id="TIGR01262">
    <property type="entry name" value="maiA"/>
    <property type="match status" value="1"/>
</dbReference>
<reference evidence="4 5" key="1">
    <citation type="journal article" date="2011" name="BMC Genomics">
        <title>Genomic insights into an obligate epibiotic bacterial predator: Micavibrio aeruginosavorus ARL-13.</title>
        <authorList>
            <person name="Wang Z."/>
            <person name="Kadouri D."/>
            <person name="Wu M."/>
        </authorList>
    </citation>
    <scope>NUCLEOTIDE SEQUENCE [LARGE SCALE GENOMIC DNA]</scope>
    <source>
        <strain evidence="4 5">ARL-13</strain>
    </source>
</reference>
<dbReference type="Proteomes" id="UP000009286">
    <property type="component" value="Chromosome"/>
</dbReference>
<dbReference type="AlphaFoldDB" id="G2KQ74"/>
<dbReference type="GO" id="GO:0004364">
    <property type="term" value="F:glutathione transferase activity"/>
    <property type="evidence" value="ECO:0007669"/>
    <property type="project" value="TreeGrafter"/>
</dbReference>
<dbReference type="InterPro" id="IPR040079">
    <property type="entry name" value="Glutathione_S-Trfase"/>
</dbReference>
<dbReference type="Gene3D" id="1.20.1050.10">
    <property type="match status" value="1"/>
</dbReference>
<feature type="domain" description="GST C-terminal" evidence="3">
    <location>
        <begin position="72"/>
        <end position="200"/>
    </location>
</feature>
<feature type="domain" description="GST N-terminal" evidence="2">
    <location>
        <begin position="1"/>
        <end position="66"/>
    </location>
</feature>
<dbReference type="CDD" id="cd03191">
    <property type="entry name" value="GST_C_Zeta"/>
    <property type="match status" value="1"/>
</dbReference>
<evidence type="ECO:0000313" key="5">
    <source>
        <dbReference type="Proteomes" id="UP000009286"/>
    </source>
</evidence>
<dbReference type="HOGENOM" id="CLU_011226_20_1_5"/>
<name>G2KQ74_MICAA</name>
<sequence>MRIALNLKGVEYEIVPVHLAKGEQFADMYRLINPMAAVPVLDHDGFRVSQSLAILNYIDNVAPNPPLSPIDDIQGQAYVRQVALAVATDIHPLTNLKVLKKLGTMFGASEDQKNEWYAHWALDGMRAVETMLLDCGRTGKFANGDAVSVADLCIVPQMYNMRRYHLPLDEFPICRHIEENCMALTAFQTASPEMQPDAPDDLEIIHGPHFKGGLI</sequence>
<dbReference type="eggNOG" id="COG0625">
    <property type="taxonomic scope" value="Bacteria"/>
</dbReference>
<dbReference type="PROSITE" id="PS50405">
    <property type="entry name" value="GST_CTER"/>
    <property type="match status" value="1"/>
</dbReference>
<evidence type="ECO:0000259" key="2">
    <source>
        <dbReference type="PROSITE" id="PS50404"/>
    </source>
</evidence>
<dbReference type="InterPro" id="IPR010987">
    <property type="entry name" value="Glutathione-S-Trfase_C-like"/>
</dbReference>
<protein>
    <submittedName>
        <fullName evidence="4">Maleylacetoacetate isomerase</fullName>
        <ecNumber evidence="4">5.2.1.2</ecNumber>
    </submittedName>
</protein>
<dbReference type="InterPro" id="IPR004045">
    <property type="entry name" value="Glutathione_S-Trfase_N"/>
</dbReference>
<dbReference type="GO" id="GO:0005737">
    <property type="term" value="C:cytoplasm"/>
    <property type="evidence" value="ECO:0007669"/>
    <property type="project" value="InterPro"/>
</dbReference>
<dbReference type="Pfam" id="PF02798">
    <property type="entry name" value="GST_N"/>
    <property type="match status" value="1"/>
</dbReference>
<dbReference type="STRING" id="856793.MICA_270"/>
<dbReference type="InterPro" id="IPR036249">
    <property type="entry name" value="Thioredoxin-like_sf"/>
</dbReference>
<comment type="similarity">
    <text evidence="1">Belongs to the GST superfamily. Zeta family.</text>
</comment>
<dbReference type="SFLD" id="SFLDG00358">
    <property type="entry name" value="Main_(cytGST)"/>
    <property type="match status" value="1"/>
</dbReference>
<dbReference type="InterPro" id="IPR005955">
    <property type="entry name" value="GST_Zeta"/>
</dbReference>
<gene>
    <name evidence="4" type="primary">maiA</name>
    <name evidence="4" type="ordered locus">MICA_270</name>
</gene>
<dbReference type="KEGG" id="mai:MICA_270"/>
<proteinExistence type="inferred from homology"/>
<dbReference type="EC" id="5.2.1.2" evidence="4"/>
<dbReference type="InterPro" id="IPR034330">
    <property type="entry name" value="GST_Zeta_C"/>
</dbReference>
<evidence type="ECO:0000259" key="3">
    <source>
        <dbReference type="PROSITE" id="PS50405"/>
    </source>
</evidence>
<dbReference type="PANTHER" id="PTHR42673">
    <property type="entry name" value="MALEYLACETOACETATE ISOMERASE"/>
    <property type="match status" value="1"/>
</dbReference>
<dbReference type="SFLD" id="SFLDS00019">
    <property type="entry name" value="Glutathione_Transferase_(cytos"/>
    <property type="match status" value="1"/>
</dbReference>
<keyword evidence="5" id="KW-1185">Reference proteome</keyword>
<dbReference type="PROSITE" id="PS50404">
    <property type="entry name" value="GST_NTER"/>
    <property type="match status" value="1"/>
</dbReference>
<evidence type="ECO:0000256" key="1">
    <source>
        <dbReference type="ARBA" id="ARBA00010007"/>
    </source>
</evidence>
<dbReference type="InterPro" id="IPR036282">
    <property type="entry name" value="Glutathione-S-Trfase_C_sf"/>
</dbReference>
<evidence type="ECO:0000313" key="4">
    <source>
        <dbReference type="EMBL" id="AEP08616.1"/>
    </source>
</evidence>
<dbReference type="GO" id="GO:0006559">
    <property type="term" value="P:L-phenylalanine catabolic process"/>
    <property type="evidence" value="ECO:0007669"/>
    <property type="project" value="TreeGrafter"/>
</dbReference>
<dbReference type="SUPFAM" id="SSF52833">
    <property type="entry name" value="Thioredoxin-like"/>
    <property type="match status" value="1"/>
</dbReference>